<protein>
    <submittedName>
        <fullName evidence="3">PQQ-binding-like beta-propeller repeat protein</fullName>
    </submittedName>
</protein>
<dbReference type="PROSITE" id="PS51257">
    <property type="entry name" value="PROKAR_LIPOPROTEIN"/>
    <property type="match status" value="1"/>
</dbReference>
<dbReference type="InterPro" id="IPR002372">
    <property type="entry name" value="PQQ_rpt_dom"/>
</dbReference>
<name>A0ABP6CA74_9ACTN</name>
<dbReference type="Pfam" id="PF13360">
    <property type="entry name" value="PQQ_2"/>
    <property type="match status" value="1"/>
</dbReference>
<evidence type="ECO:0000313" key="4">
    <source>
        <dbReference type="Proteomes" id="UP001501509"/>
    </source>
</evidence>
<accession>A0ABP6CA74</accession>
<dbReference type="Proteomes" id="UP001501509">
    <property type="component" value="Unassembled WGS sequence"/>
</dbReference>
<keyword evidence="1" id="KW-0732">Signal</keyword>
<evidence type="ECO:0000313" key="3">
    <source>
        <dbReference type="EMBL" id="GAA2604584.1"/>
    </source>
</evidence>
<dbReference type="RefSeq" id="WP_344543508.1">
    <property type="nucleotide sequence ID" value="NZ_BAAATD010000005.1"/>
</dbReference>
<evidence type="ECO:0000256" key="1">
    <source>
        <dbReference type="SAM" id="SignalP"/>
    </source>
</evidence>
<sequence>MASHTRQRPRSATATAHLAMAALLLGAAGCSSGPGASGAAAAQGWSGKGVNTVSRPVAGAGVTAVTGLRPDGSLETSVFDLSKGRKLWSRPATMVGRLSGMGVQPPAVAGAEGHGVVVSLEPQKTGRWKATLVARDARTGAQKWVRPVDSTFGPVRCGAYLCLSEFTARKNARFVVLDPAASGRQLWKTAGIAEVEWAGPTTVVLFRMAEHPTLEARDLATGRTLWTFPVERAVGAGVNLSGGWAFGSLGDVLVGYVAPYQQRKGRSLSAFGFFGLNMATGKPIWVRKRLLRVYPSANPAVALITRQVTAAGGYGGFEQLDPRTGRTTGTISADRAPKSAWWLAFPADLSRLGFLSQGRAGSAYDLRTSAQAKTKGTRAWSFCTVDPAELKITGQRGFYPVAPLCAYDLATGQKIGQAGPPPGWYTGAVDGWRVWRDERGVLHAVKDAKGTTPGMYGF</sequence>
<dbReference type="InterPro" id="IPR015943">
    <property type="entry name" value="WD40/YVTN_repeat-like_dom_sf"/>
</dbReference>
<reference evidence="4" key="1">
    <citation type="journal article" date="2019" name="Int. J. Syst. Evol. Microbiol.">
        <title>The Global Catalogue of Microorganisms (GCM) 10K type strain sequencing project: providing services to taxonomists for standard genome sequencing and annotation.</title>
        <authorList>
            <consortium name="The Broad Institute Genomics Platform"/>
            <consortium name="The Broad Institute Genome Sequencing Center for Infectious Disease"/>
            <person name="Wu L."/>
            <person name="Ma J."/>
        </authorList>
    </citation>
    <scope>NUCLEOTIDE SEQUENCE [LARGE SCALE GENOMIC DNA]</scope>
    <source>
        <strain evidence="4">JCM 6833</strain>
    </source>
</reference>
<dbReference type="SUPFAM" id="SSF50998">
    <property type="entry name" value="Quinoprotein alcohol dehydrogenase-like"/>
    <property type="match status" value="1"/>
</dbReference>
<comment type="caution">
    <text evidence="3">The sequence shown here is derived from an EMBL/GenBank/DDBJ whole genome shotgun (WGS) entry which is preliminary data.</text>
</comment>
<feature type="chain" id="PRO_5046534641" evidence="1">
    <location>
        <begin position="28"/>
        <end position="458"/>
    </location>
</feature>
<feature type="signal peptide" evidence="1">
    <location>
        <begin position="1"/>
        <end position="27"/>
    </location>
</feature>
<dbReference type="PANTHER" id="PTHR34512">
    <property type="entry name" value="CELL SURFACE PROTEIN"/>
    <property type="match status" value="1"/>
</dbReference>
<evidence type="ECO:0000259" key="2">
    <source>
        <dbReference type="Pfam" id="PF13360"/>
    </source>
</evidence>
<dbReference type="InterPro" id="IPR011047">
    <property type="entry name" value="Quinoprotein_ADH-like_sf"/>
</dbReference>
<dbReference type="EMBL" id="BAAATD010000005">
    <property type="protein sequence ID" value="GAA2604584.1"/>
    <property type="molecule type" value="Genomic_DNA"/>
</dbReference>
<dbReference type="PANTHER" id="PTHR34512:SF30">
    <property type="entry name" value="OUTER MEMBRANE PROTEIN ASSEMBLY FACTOR BAMB"/>
    <property type="match status" value="1"/>
</dbReference>
<keyword evidence="4" id="KW-1185">Reference proteome</keyword>
<gene>
    <name evidence="3" type="ORF">GCM10010411_43440</name>
</gene>
<proteinExistence type="predicted"/>
<feature type="domain" description="Pyrrolo-quinoline quinone repeat" evidence="2">
    <location>
        <begin position="56"/>
        <end position="227"/>
    </location>
</feature>
<dbReference type="Gene3D" id="2.130.10.10">
    <property type="entry name" value="YVTN repeat-like/Quinoprotein amine dehydrogenase"/>
    <property type="match status" value="2"/>
</dbReference>
<organism evidence="3 4">
    <name type="scientific">Actinomadura fulvescens</name>
    <dbReference type="NCBI Taxonomy" id="46160"/>
    <lineage>
        <taxon>Bacteria</taxon>
        <taxon>Bacillati</taxon>
        <taxon>Actinomycetota</taxon>
        <taxon>Actinomycetes</taxon>
        <taxon>Streptosporangiales</taxon>
        <taxon>Thermomonosporaceae</taxon>
        <taxon>Actinomadura</taxon>
    </lineage>
</organism>